<evidence type="ECO:0008006" key="3">
    <source>
        <dbReference type="Google" id="ProtNLM"/>
    </source>
</evidence>
<sequence length="402" mass="44291">MSAEEEWRTWTSTAGTSLEARVVSAEGDQVTLERKGGGSLKVKLGQLSQEDRDFLAEWRKPKNAVGEPRVEGVDAEPGQVSGEIQCAGDSQWSYHLYLPQEFHTGRNWPVCFVMDPGGGSPGTLDRYKPAAERYGIILAVSKQSKNDFADSDEAMMAMNRDVRERLPVVEGLAFASGMSGGSRMAYLMSEMDKDIAGVVACGSGGGVYLKEKDFRPVRLRKSVIVCSLMGTNCFNRSEAAASHKTFPKAARLIWFAGNHDWANAELIEEAMAHVYGSTLRESREKEHEPLREAFAAEQMSWARTKVSDEPWAALRWARFLADFPSVASDARALEGSLTGLERAEKGLEVEKEMNEFAEDHFTLGDHTADASREKAATKLAEKFSDLPQAELIKRMGEPSVAP</sequence>
<dbReference type="EMBL" id="BAABRI010000001">
    <property type="protein sequence ID" value="GAA5480999.1"/>
    <property type="molecule type" value="Genomic_DNA"/>
</dbReference>
<dbReference type="Gene3D" id="2.30.30.700">
    <property type="entry name" value="SLA1 homology domain 1"/>
    <property type="match status" value="1"/>
</dbReference>
<keyword evidence="2" id="KW-1185">Reference proteome</keyword>
<dbReference type="Proteomes" id="UP001476282">
    <property type="component" value="Unassembled WGS sequence"/>
</dbReference>
<evidence type="ECO:0000313" key="2">
    <source>
        <dbReference type="Proteomes" id="UP001476282"/>
    </source>
</evidence>
<organism evidence="1 2">
    <name type="scientific">Haloferula sargassicola</name>
    <dbReference type="NCBI Taxonomy" id="490096"/>
    <lineage>
        <taxon>Bacteria</taxon>
        <taxon>Pseudomonadati</taxon>
        <taxon>Verrucomicrobiota</taxon>
        <taxon>Verrucomicrobiia</taxon>
        <taxon>Verrucomicrobiales</taxon>
        <taxon>Verrucomicrobiaceae</taxon>
        <taxon>Haloferula</taxon>
    </lineage>
</organism>
<name>A0ABP9UI66_9BACT</name>
<accession>A0ABP9UI66</accession>
<dbReference type="SUPFAM" id="SSF53474">
    <property type="entry name" value="alpha/beta-Hydrolases"/>
    <property type="match status" value="1"/>
</dbReference>
<gene>
    <name evidence="1" type="ORF">Hsar01_00204</name>
</gene>
<protein>
    <recommendedName>
        <fullName evidence="3">SLA1 homology domain-containing protein</fullName>
    </recommendedName>
</protein>
<dbReference type="RefSeq" id="WP_353565155.1">
    <property type="nucleotide sequence ID" value="NZ_BAABRI010000001.1"/>
</dbReference>
<dbReference type="Gene3D" id="3.40.50.1820">
    <property type="entry name" value="alpha/beta hydrolase"/>
    <property type="match status" value="1"/>
</dbReference>
<reference evidence="1 2" key="1">
    <citation type="submission" date="2024-02" db="EMBL/GenBank/DDBJ databases">
        <title>Haloferula sargassicola NBRC 104335.</title>
        <authorList>
            <person name="Ichikawa N."/>
            <person name="Katano-Makiyama Y."/>
            <person name="Hidaka K."/>
        </authorList>
    </citation>
    <scope>NUCLEOTIDE SEQUENCE [LARGE SCALE GENOMIC DNA]</scope>
    <source>
        <strain evidence="1 2">NBRC 104335</strain>
    </source>
</reference>
<proteinExistence type="predicted"/>
<evidence type="ECO:0000313" key="1">
    <source>
        <dbReference type="EMBL" id="GAA5480999.1"/>
    </source>
</evidence>
<dbReference type="InterPro" id="IPR029058">
    <property type="entry name" value="AB_hydrolase_fold"/>
</dbReference>
<comment type="caution">
    <text evidence="1">The sequence shown here is derived from an EMBL/GenBank/DDBJ whole genome shotgun (WGS) entry which is preliminary data.</text>
</comment>